<dbReference type="InterPro" id="IPR036388">
    <property type="entry name" value="WH-like_DNA-bd_sf"/>
</dbReference>
<evidence type="ECO:0000256" key="1">
    <source>
        <dbReference type="ARBA" id="ARBA00023125"/>
    </source>
</evidence>
<reference evidence="3 4" key="1">
    <citation type="journal article" date="2014" name="Genome Biol. Evol.">
        <title>Genome degeneration and adaptation in a nascent stage of symbiosis.</title>
        <authorList>
            <person name="Oakeson K.F."/>
            <person name="Gil R."/>
            <person name="Clayton A.L."/>
            <person name="Dunn D.M."/>
            <person name="von Niederhausern A.C."/>
            <person name="Hamil C."/>
            <person name="Aoyagi A."/>
            <person name="Duval B."/>
            <person name="Baca A."/>
            <person name="Silva F.J."/>
            <person name="Vallier A."/>
            <person name="Jackson D.G."/>
            <person name="Latorre A."/>
            <person name="Weiss R.B."/>
            <person name="Heddi A."/>
            <person name="Moya A."/>
            <person name="Dale C."/>
        </authorList>
    </citation>
    <scope>NUCLEOTIDE SEQUENCE [LARGE SCALE GENOMIC DNA]</scope>
    <source>
        <strain evidence="4">none</strain>
    </source>
</reference>
<dbReference type="RefSeq" id="WP_025245485.1">
    <property type="nucleotide sequence ID" value="NZ_CP006568.1"/>
</dbReference>
<evidence type="ECO:0000259" key="2">
    <source>
        <dbReference type="SMART" id="SM00421"/>
    </source>
</evidence>
<evidence type="ECO:0000313" key="3">
    <source>
        <dbReference type="EMBL" id="AHF74055.1"/>
    </source>
</evidence>
<dbReference type="Pfam" id="PF00196">
    <property type="entry name" value="GerE"/>
    <property type="match status" value="1"/>
</dbReference>
<protein>
    <recommendedName>
        <fullName evidence="2">HTH luxR-type domain-containing protein</fullName>
    </recommendedName>
</protein>
<evidence type="ECO:0000313" key="4">
    <source>
        <dbReference type="Proteomes" id="UP000019025"/>
    </source>
</evidence>
<dbReference type="HOGENOM" id="CLU_075576_1_1_6"/>
<organism evidence="3 4">
    <name type="scientific">Candidatus Sodalis pierantonii str. SOPE</name>
    <dbReference type="NCBI Taxonomy" id="2342"/>
    <lineage>
        <taxon>Bacteria</taxon>
        <taxon>Pseudomonadati</taxon>
        <taxon>Pseudomonadota</taxon>
        <taxon>Gammaproteobacteria</taxon>
        <taxon>Enterobacterales</taxon>
        <taxon>Bruguierivoracaceae</taxon>
        <taxon>Sodalis</taxon>
    </lineage>
</organism>
<name>W0HPC9_9GAMM</name>
<dbReference type="SUPFAM" id="SSF46894">
    <property type="entry name" value="C-terminal effector domain of the bipartite response regulators"/>
    <property type="match status" value="1"/>
</dbReference>
<dbReference type="AlphaFoldDB" id="W0HPC9"/>
<dbReference type="KEGG" id="pes:SOPEG_2195"/>
<dbReference type="Proteomes" id="UP000019025">
    <property type="component" value="Chromosome"/>
</dbReference>
<dbReference type="InterPro" id="IPR000792">
    <property type="entry name" value="Tscrpt_reg_LuxR_C"/>
</dbReference>
<keyword evidence="4" id="KW-1185">Reference proteome</keyword>
<dbReference type="GO" id="GO:0006355">
    <property type="term" value="P:regulation of DNA-templated transcription"/>
    <property type="evidence" value="ECO:0007669"/>
    <property type="project" value="InterPro"/>
</dbReference>
<accession>W0HPC9</accession>
<keyword evidence="1" id="KW-0238">DNA-binding</keyword>
<dbReference type="SMART" id="SM00421">
    <property type="entry name" value="HTH_LUXR"/>
    <property type="match status" value="1"/>
</dbReference>
<sequence>MTLSLTALWRRSQTPCVFTDAAGTLFANAPMQRLLRCDERACGNDSPLVSLFLAQEAQARQQRQPLGVFNSQPYGAHGITQPWLFCFLPDVDDDGVCHDSFCHARPFPFLSLPDYLEGGCPRPVEDCPVDDRFTDRERGIIFLSLQRLSSKRIGLRLQISHRTVENWLQDIYLKLGIHNVWQLDDYCRQHGLMHAIPPQWRPRVSHVINP</sequence>
<dbReference type="GO" id="GO:0003677">
    <property type="term" value="F:DNA binding"/>
    <property type="evidence" value="ECO:0007669"/>
    <property type="project" value="UniProtKB-KW"/>
</dbReference>
<feature type="domain" description="HTH luxR-type" evidence="2">
    <location>
        <begin position="130"/>
        <end position="187"/>
    </location>
</feature>
<dbReference type="EMBL" id="CP006568">
    <property type="protein sequence ID" value="AHF74055.1"/>
    <property type="molecule type" value="Genomic_DNA"/>
</dbReference>
<dbReference type="STRING" id="2342.SOPEG_2195"/>
<proteinExistence type="predicted"/>
<dbReference type="InterPro" id="IPR016032">
    <property type="entry name" value="Sig_transdc_resp-reg_C-effctor"/>
</dbReference>
<gene>
    <name evidence="3" type="ORF">SOPEG_2195</name>
</gene>
<dbReference type="Gene3D" id="1.10.10.10">
    <property type="entry name" value="Winged helix-like DNA-binding domain superfamily/Winged helix DNA-binding domain"/>
    <property type="match status" value="1"/>
</dbReference>
<dbReference type="eggNOG" id="COG2197">
    <property type="taxonomic scope" value="Bacteria"/>
</dbReference>